<feature type="binding site" evidence="9">
    <location>
        <position position="161"/>
    </location>
    <ligand>
        <name>Zn(2+)</name>
        <dbReference type="ChEBI" id="CHEBI:29105"/>
    </ligand>
</feature>
<dbReference type="EMBL" id="VIXA01000004">
    <property type="protein sequence ID" value="TWG11952.1"/>
    <property type="molecule type" value="Genomic_DNA"/>
</dbReference>
<evidence type="ECO:0000256" key="2">
    <source>
        <dbReference type="ARBA" id="ARBA00005940"/>
    </source>
</evidence>
<dbReference type="SUPFAM" id="SSF51445">
    <property type="entry name" value="(Trans)glycosidases"/>
    <property type="match status" value="1"/>
</dbReference>
<evidence type="ECO:0000313" key="13">
    <source>
        <dbReference type="EMBL" id="TWG11952.1"/>
    </source>
</evidence>
<dbReference type="InterPro" id="IPR017853">
    <property type="entry name" value="GH"/>
</dbReference>
<dbReference type="GO" id="GO:0006012">
    <property type="term" value="P:galactose metabolic process"/>
    <property type="evidence" value="ECO:0007669"/>
    <property type="project" value="InterPro"/>
</dbReference>
<evidence type="ECO:0000259" key="11">
    <source>
        <dbReference type="Pfam" id="PF08532"/>
    </source>
</evidence>
<dbReference type="Gene3D" id="2.60.40.1180">
    <property type="entry name" value="Golgi alpha-mannosidase II"/>
    <property type="match status" value="1"/>
</dbReference>
<evidence type="ECO:0000256" key="7">
    <source>
        <dbReference type="PIRSR" id="PIRSR001084-1"/>
    </source>
</evidence>
<feature type="domain" description="Glycoside hydrolase family 42 N-terminal" evidence="10">
    <location>
        <begin position="17"/>
        <end position="387"/>
    </location>
</feature>
<sequence>MRQHGTWQGDGIFYGADYNPEQWPEEVWAEDVALMRRAGVDLVSVGIFSWALLEPTPGRYEFGWLDRALDVLHDGGINVDLATATASPPPWLAHRHPETLPRTADGTVLWPGGRQAYCPSSPVFRERSLALVEAVAGRYAEHPAVVMWHISNELGCHNVHCYCDVSAEAFRRWLRERYGDLDTLNAAWGTTFWSQRYGDWAEINPPRSAPTFANPTQQLDFLRFSSDEQRAQLRAEREVLARLVRQPVTTNFMIGTGIKYLDYHSWASDVDVVSNDHYLTAADPLSHLGLALAADHTRGVAGGDPWLLMEHSTSAVNWQPRNVAKTPGQLRRNSLAHVARGADGVLFFQWRASRAGAEKFHSALVPHAGPDTKVFREVCRLGADLKALAEVRGSRVDAEVAILFDWEAWWGAELDSHPSVDVTYVDRLQALHGALWRAGVTTDVVHPSADLSGYKLVLVPTLYLVRDADAEALRRYVDGGGTALVTYFSGIVDEHDHIRLGGYPGAFRDLLGVRTEEFFPLREGERVRLDDGATADVWTEWLHPEGAEVLASYADGPLPGVAALTRHRVGRGTAWYVGTRLDEAATDRLVARLLAEAGARPPVAAPTGVEVVRRRDGDRSWLFAINHTDAEVRLDVTGTELLGGARCTGELRLPAGEVAVVREGHAGPVPLGDPTATA</sequence>
<dbReference type="GO" id="GO:0009341">
    <property type="term" value="C:beta-galactosidase complex"/>
    <property type="evidence" value="ECO:0007669"/>
    <property type="project" value="InterPro"/>
</dbReference>
<evidence type="ECO:0000256" key="5">
    <source>
        <dbReference type="ARBA" id="ARBA00023295"/>
    </source>
</evidence>
<dbReference type="EC" id="3.2.1.23" evidence="3 6"/>
<dbReference type="RefSeq" id="WP_154942984.1">
    <property type="nucleotide sequence ID" value="NZ_VIXA01000004.1"/>
</dbReference>
<comment type="caution">
    <text evidence="13">The sequence shown here is derived from an EMBL/GenBank/DDBJ whole genome shotgun (WGS) entry which is preliminary data.</text>
</comment>
<dbReference type="InterPro" id="IPR013780">
    <property type="entry name" value="Glyco_hydro_b"/>
</dbReference>
<evidence type="ECO:0000256" key="4">
    <source>
        <dbReference type="ARBA" id="ARBA00022801"/>
    </source>
</evidence>
<feature type="active site" description="Nucleophile" evidence="7">
    <location>
        <position position="310"/>
    </location>
</feature>
<dbReference type="OrthoDB" id="9800974at2"/>
<feature type="binding site" evidence="8">
    <location>
        <position position="114"/>
    </location>
    <ligand>
        <name>substrate</name>
    </ligand>
</feature>
<reference evidence="13 14" key="1">
    <citation type="submission" date="2019-06" db="EMBL/GenBank/DDBJ databases">
        <title>Sequencing the genomes of 1000 actinobacteria strains.</title>
        <authorList>
            <person name="Klenk H.-P."/>
        </authorList>
    </citation>
    <scope>NUCLEOTIDE SEQUENCE [LARGE SCALE GENOMIC DNA]</scope>
    <source>
        <strain evidence="13 14">DSM 102131</strain>
    </source>
</reference>
<organism evidence="13 14">
    <name type="scientific">Micromonospora palomenae</name>
    <dbReference type="NCBI Taxonomy" id="1461247"/>
    <lineage>
        <taxon>Bacteria</taxon>
        <taxon>Bacillati</taxon>
        <taxon>Actinomycetota</taxon>
        <taxon>Actinomycetes</taxon>
        <taxon>Micromonosporales</taxon>
        <taxon>Micromonosporaceae</taxon>
        <taxon>Micromonospora</taxon>
    </lineage>
</organism>
<feature type="binding site" evidence="9">
    <location>
        <position position="118"/>
    </location>
    <ligand>
        <name>Zn(2+)</name>
        <dbReference type="ChEBI" id="CHEBI:29105"/>
    </ligand>
</feature>
<dbReference type="CDD" id="cd03143">
    <property type="entry name" value="A4_beta-galactosidase_middle_domain"/>
    <property type="match status" value="1"/>
</dbReference>
<evidence type="ECO:0000259" key="12">
    <source>
        <dbReference type="Pfam" id="PF08533"/>
    </source>
</evidence>
<evidence type="ECO:0000256" key="3">
    <source>
        <dbReference type="ARBA" id="ARBA00012756"/>
    </source>
</evidence>
<dbReference type="Gene3D" id="3.20.20.80">
    <property type="entry name" value="Glycosidases"/>
    <property type="match status" value="1"/>
</dbReference>
<keyword evidence="9" id="KW-0862">Zinc</keyword>
<feature type="domain" description="Beta-galactosidase C-terminal" evidence="12">
    <location>
        <begin position="608"/>
        <end position="663"/>
    </location>
</feature>
<keyword evidence="5 6" id="KW-0326">Glycosidase</keyword>
<keyword evidence="9" id="KW-0479">Metal-binding</keyword>
<protein>
    <recommendedName>
        <fullName evidence="3 6">Beta-galactosidase</fullName>
        <shortName evidence="6">Beta-gal</shortName>
        <ecNumber evidence="3 6">3.2.1.23</ecNumber>
    </recommendedName>
</protein>
<dbReference type="GO" id="GO:0004565">
    <property type="term" value="F:beta-galactosidase activity"/>
    <property type="evidence" value="ECO:0007669"/>
    <property type="project" value="UniProtKB-EC"/>
</dbReference>
<dbReference type="Pfam" id="PF08533">
    <property type="entry name" value="Glyco_hydro_42C"/>
    <property type="match status" value="1"/>
</dbReference>
<evidence type="ECO:0000256" key="9">
    <source>
        <dbReference type="PIRSR" id="PIRSR001084-3"/>
    </source>
</evidence>
<dbReference type="InterPro" id="IPR013739">
    <property type="entry name" value="Beta_galactosidase_C"/>
</dbReference>
<dbReference type="PANTHER" id="PTHR36447">
    <property type="entry name" value="BETA-GALACTOSIDASE GANA"/>
    <property type="match status" value="1"/>
</dbReference>
<keyword evidence="4 6" id="KW-0378">Hydrolase</keyword>
<dbReference type="PANTHER" id="PTHR36447:SF1">
    <property type="entry name" value="BETA-GALACTOSIDASE GANA"/>
    <property type="match status" value="1"/>
</dbReference>
<feature type="binding site" evidence="9">
    <location>
        <position position="163"/>
    </location>
    <ligand>
        <name>Zn(2+)</name>
        <dbReference type="ChEBI" id="CHEBI:29105"/>
    </ligand>
</feature>
<dbReference type="InterPro" id="IPR013738">
    <property type="entry name" value="Beta_galactosidase_Trimer"/>
</dbReference>
<feature type="binding site" evidence="8">
    <location>
        <position position="318"/>
    </location>
    <ligand>
        <name>substrate</name>
    </ligand>
</feature>
<evidence type="ECO:0000313" key="14">
    <source>
        <dbReference type="Proteomes" id="UP000319927"/>
    </source>
</evidence>
<dbReference type="AlphaFoldDB" id="A0A561VK04"/>
<keyword evidence="14" id="KW-1185">Reference proteome</keyword>
<dbReference type="Proteomes" id="UP000319927">
    <property type="component" value="Unassembled WGS sequence"/>
</dbReference>
<comment type="similarity">
    <text evidence="2 6">Belongs to the glycosyl hydrolase 42 family.</text>
</comment>
<dbReference type="Pfam" id="PF08532">
    <property type="entry name" value="Glyco_hydro_42M"/>
    <property type="match status" value="1"/>
</dbReference>
<comment type="catalytic activity">
    <reaction evidence="1 6">
        <text>Hydrolysis of terminal non-reducing beta-D-galactose residues in beta-D-galactosides.</text>
        <dbReference type="EC" id="3.2.1.23"/>
    </reaction>
</comment>
<dbReference type="Pfam" id="PF02449">
    <property type="entry name" value="Glyco_hydro_42"/>
    <property type="match status" value="1"/>
</dbReference>
<proteinExistence type="inferred from homology"/>
<dbReference type="SUPFAM" id="SSF52317">
    <property type="entry name" value="Class I glutamine amidotransferase-like"/>
    <property type="match status" value="1"/>
</dbReference>
<name>A0A561VK04_9ACTN</name>
<feature type="domain" description="Beta-galactosidase trimerisation" evidence="11">
    <location>
        <begin position="398"/>
        <end position="598"/>
    </location>
</feature>
<evidence type="ECO:0000256" key="6">
    <source>
        <dbReference type="PIRNR" id="PIRNR001084"/>
    </source>
</evidence>
<feature type="binding site" evidence="8">
    <location>
        <position position="152"/>
    </location>
    <ligand>
        <name>substrate</name>
    </ligand>
</feature>
<evidence type="ECO:0000256" key="8">
    <source>
        <dbReference type="PIRSR" id="PIRSR001084-2"/>
    </source>
</evidence>
<dbReference type="InterPro" id="IPR029062">
    <property type="entry name" value="Class_I_gatase-like"/>
</dbReference>
<dbReference type="InterPro" id="IPR003476">
    <property type="entry name" value="Glyco_hydro_42"/>
</dbReference>
<evidence type="ECO:0000256" key="1">
    <source>
        <dbReference type="ARBA" id="ARBA00001412"/>
    </source>
</evidence>
<dbReference type="Gene3D" id="3.40.50.880">
    <property type="match status" value="1"/>
</dbReference>
<dbReference type="PIRSF" id="PIRSF001084">
    <property type="entry name" value="B-galactosidase"/>
    <property type="match status" value="1"/>
</dbReference>
<gene>
    <name evidence="13" type="ORF">FHX75_14282</name>
</gene>
<accession>A0A561VK04</accession>
<dbReference type="InterPro" id="IPR013529">
    <property type="entry name" value="Glyco_hydro_42_N"/>
</dbReference>
<dbReference type="GO" id="GO:0046872">
    <property type="term" value="F:metal ion binding"/>
    <property type="evidence" value="ECO:0007669"/>
    <property type="project" value="UniProtKB-KW"/>
</dbReference>
<feature type="active site" description="Proton donor" evidence="7">
    <location>
        <position position="153"/>
    </location>
</feature>
<evidence type="ECO:0000259" key="10">
    <source>
        <dbReference type="Pfam" id="PF02449"/>
    </source>
</evidence>